<accession>A0AAW1TV67</accession>
<dbReference type="AlphaFoldDB" id="A0AAW1TV67"/>
<dbReference type="InterPro" id="IPR011011">
    <property type="entry name" value="Znf_FYVE_PHD"/>
</dbReference>
<organism evidence="7 8">
    <name type="scientific">Henosepilachna vigintioctopunctata</name>
    <dbReference type="NCBI Taxonomy" id="420089"/>
    <lineage>
        <taxon>Eukaryota</taxon>
        <taxon>Metazoa</taxon>
        <taxon>Ecdysozoa</taxon>
        <taxon>Arthropoda</taxon>
        <taxon>Hexapoda</taxon>
        <taxon>Insecta</taxon>
        <taxon>Pterygota</taxon>
        <taxon>Neoptera</taxon>
        <taxon>Endopterygota</taxon>
        <taxon>Coleoptera</taxon>
        <taxon>Polyphaga</taxon>
        <taxon>Cucujiformia</taxon>
        <taxon>Coccinelloidea</taxon>
        <taxon>Coccinellidae</taxon>
        <taxon>Epilachninae</taxon>
        <taxon>Epilachnini</taxon>
        <taxon>Henosepilachna</taxon>
    </lineage>
</organism>
<feature type="coiled-coil region" evidence="5">
    <location>
        <begin position="116"/>
        <end position="164"/>
    </location>
</feature>
<gene>
    <name evidence="7" type="ORF">WA026_007852</name>
</gene>
<sequence>MHCVVCDKTIGRSGYKIQCRKCDGWAHLNCTNIAKDDIHDKKKIDWHCKQCRDSSTSALEEELEEEASLREKLDRCIKRRQSQIYEHSPSTQDMFKKLLKKIEGLEEAMSFNNEMVEGMRSSLDELRKENKSIKTKYEKLKIEVQELRQEVTVLKEKNAATDIEADLNSRKRNIIISGVIDKNEIVKGLENLGINDAGIKVKQIPTNKPIKPFVVTFSSEETKRNALQNRKSRGNLNSANMNLGGTERNIYLSEDLPKTIQELLRKAKELRESGYKYVWSKEGKVFCRKADFAKVLRIKNIQQVEELQQQSVNT</sequence>
<keyword evidence="5" id="KW-0175">Coiled coil</keyword>
<dbReference type="Proteomes" id="UP001431783">
    <property type="component" value="Unassembled WGS sequence"/>
</dbReference>
<evidence type="ECO:0000256" key="5">
    <source>
        <dbReference type="SAM" id="Coils"/>
    </source>
</evidence>
<dbReference type="SMART" id="SM00249">
    <property type="entry name" value="PHD"/>
    <property type="match status" value="1"/>
</dbReference>
<dbReference type="EMBL" id="JARQZJ010000033">
    <property type="protein sequence ID" value="KAK9875457.1"/>
    <property type="molecule type" value="Genomic_DNA"/>
</dbReference>
<evidence type="ECO:0000256" key="3">
    <source>
        <dbReference type="ARBA" id="ARBA00022833"/>
    </source>
</evidence>
<reference evidence="7 8" key="1">
    <citation type="submission" date="2023-03" db="EMBL/GenBank/DDBJ databases">
        <title>Genome insight into feeding habits of ladybird beetles.</title>
        <authorList>
            <person name="Li H.-S."/>
            <person name="Huang Y.-H."/>
            <person name="Pang H."/>
        </authorList>
    </citation>
    <scope>NUCLEOTIDE SEQUENCE [LARGE SCALE GENOMIC DNA]</scope>
    <source>
        <strain evidence="7">SYSU_2023b</strain>
        <tissue evidence="7">Whole body</tissue>
    </source>
</reference>
<evidence type="ECO:0000313" key="8">
    <source>
        <dbReference type="Proteomes" id="UP001431783"/>
    </source>
</evidence>
<comment type="caution">
    <text evidence="7">The sequence shown here is derived from an EMBL/GenBank/DDBJ whole genome shotgun (WGS) entry which is preliminary data.</text>
</comment>
<evidence type="ECO:0000259" key="6">
    <source>
        <dbReference type="PROSITE" id="PS50016"/>
    </source>
</evidence>
<protein>
    <recommendedName>
        <fullName evidence="6">PHD-type domain-containing protein</fullName>
    </recommendedName>
</protein>
<evidence type="ECO:0000256" key="1">
    <source>
        <dbReference type="ARBA" id="ARBA00022723"/>
    </source>
</evidence>
<proteinExistence type="predicted"/>
<dbReference type="Pfam" id="PF00628">
    <property type="entry name" value="PHD"/>
    <property type="match status" value="1"/>
</dbReference>
<dbReference type="GO" id="GO:0008270">
    <property type="term" value="F:zinc ion binding"/>
    <property type="evidence" value="ECO:0007669"/>
    <property type="project" value="UniProtKB-KW"/>
</dbReference>
<dbReference type="Pfam" id="PF25298">
    <property type="entry name" value="Baculo_FP_2nd"/>
    <property type="match status" value="1"/>
</dbReference>
<dbReference type="Gene3D" id="2.60.120.650">
    <property type="entry name" value="Cupin"/>
    <property type="match status" value="1"/>
</dbReference>
<keyword evidence="2 4" id="KW-0863">Zinc-finger</keyword>
<feature type="domain" description="PHD-type" evidence="6">
    <location>
        <begin position="1"/>
        <end position="54"/>
    </location>
</feature>
<keyword evidence="3" id="KW-0862">Zinc</keyword>
<evidence type="ECO:0000256" key="4">
    <source>
        <dbReference type="PROSITE-ProRule" id="PRU00146"/>
    </source>
</evidence>
<evidence type="ECO:0000256" key="2">
    <source>
        <dbReference type="ARBA" id="ARBA00022771"/>
    </source>
</evidence>
<evidence type="ECO:0000313" key="7">
    <source>
        <dbReference type="EMBL" id="KAK9875457.1"/>
    </source>
</evidence>
<keyword evidence="8" id="KW-1185">Reference proteome</keyword>
<dbReference type="CDD" id="cd15489">
    <property type="entry name" value="PHD_SF"/>
    <property type="match status" value="1"/>
</dbReference>
<keyword evidence="1" id="KW-0479">Metal-binding</keyword>
<dbReference type="PROSITE" id="PS50016">
    <property type="entry name" value="ZF_PHD_2"/>
    <property type="match status" value="1"/>
</dbReference>
<name>A0AAW1TV67_9CUCU</name>
<dbReference type="InterPro" id="IPR001965">
    <property type="entry name" value="Znf_PHD"/>
</dbReference>
<dbReference type="InterPro" id="IPR057251">
    <property type="entry name" value="FP_C"/>
</dbReference>
<dbReference type="SUPFAM" id="SSF57903">
    <property type="entry name" value="FYVE/PHD zinc finger"/>
    <property type="match status" value="1"/>
</dbReference>
<dbReference type="InterPro" id="IPR019787">
    <property type="entry name" value="Znf_PHD-finger"/>
</dbReference>